<evidence type="ECO:0000313" key="10">
    <source>
        <dbReference type="EMBL" id="MBC8584921.1"/>
    </source>
</evidence>
<evidence type="ECO:0000256" key="1">
    <source>
        <dbReference type="ARBA" id="ARBA00004496"/>
    </source>
</evidence>
<dbReference type="SMART" id="SM00977">
    <property type="entry name" value="TilS_C"/>
    <property type="match status" value="1"/>
</dbReference>
<feature type="binding site" evidence="8">
    <location>
        <begin position="26"/>
        <end position="31"/>
    </location>
    <ligand>
        <name>ATP</name>
        <dbReference type="ChEBI" id="CHEBI:30616"/>
    </ligand>
</feature>
<evidence type="ECO:0000259" key="9">
    <source>
        <dbReference type="SMART" id="SM00977"/>
    </source>
</evidence>
<keyword evidence="6 8" id="KW-0067">ATP-binding</keyword>
<dbReference type="PANTHER" id="PTHR43033:SF1">
    <property type="entry name" value="TRNA(ILE)-LYSIDINE SYNTHASE-RELATED"/>
    <property type="match status" value="1"/>
</dbReference>
<dbReference type="AlphaFoldDB" id="A0A926ELR0"/>
<name>A0A926ELR0_9FIRM</name>
<dbReference type="InterPro" id="IPR011063">
    <property type="entry name" value="TilS/TtcA_N"/>
</dbReference>
<evidence type="ECO:0000256" key="4">
    <source>
        <dbReference type="ARBA" id="ARBA00022694"/>
    </source>
</evidence>
<dbReference type="Gene3D" id="1.20.59.20">
    <property type="match status" value="1"/>
</dbReference>
<keyword evidence="5 8" id="KW-0547">Nucleotide-binding</keyword>
<accession>A0A926ELR0</accession>
<evidence type="ECO:0000256" key="6">
    <source>
        <dbReference type="ARBA" id="ARBA00022840"/>
    </source>
</evidence>
<feature type="domain" description="Lysidine-tRNA(Ile) synthetase C-terminal" evidence="9">
    <location>
        <begin position="381"/>
        <end position="455"/>
    </location>
</feature>
<keyword evidence="3 8" id="KW-0436">Ligase</keyword>
<dbReference type="InterPro" id="IPR012795">
    <property type="entry name" value="tRNA_Ile_lys_synt_N"/>
</dbReference>
<keyword evidence="11" id="KW-1185">Reference proteome</keyword>
<dbReference type="InterPro" id="IPR012094">
    <property type="entry name" value="tRNA_Ile_lys_synt"/>
</dbReference>
<protein>
    <recommendedName>
        <fullName evidence="8">tRNA(Ile)-lysidine synthase</fullName>
        <ecNumber evidence="8">6.3.4.19</ecNumber>
    </recommendedName>
    <alternativeName>
        <fullName evidence="8">tRNA(Ile)-2-lysyl-cytidine synthase</fullName>
    </alternativeName>
    <alternativeName>
        <fullName evidence="8">tRNA(Ile)-lysidine synthetase</fullName>
    </alternativeName>
</protein>
<dbReference type="SUPFAM" id="SSF56037">
    <property type="entry name" value="PheT/TilS domain"/>
    <property type="match status" value="1"/>
</dbReference>
<comment type="similarity">
    <text evidence="8">Belongs to the tRNA(Ile)-lysidine synthase family.</text>
</comment>
<dbReference type="CDD" id="cd01992">
    <property type="entry name" value="TilS_N"/>
    <property type="match status" value="1"/>
</dbReference>
<reference evidence="10" key="1">
    <citation type="submission" date="2020-08" db="EMBL/GenBank/DDBJ databases">
        <title>Genome public.</title>
        <authorList>
            <person name="Liu C."/>
            <person name="Sun Q."/>
        </authorList>
    </citation>
    <scope>NUCLEOTIDE SEQUENCE</scope>
    <source>
        <strain evidence="10">NSJ-64</strain>
    </source>
</reference>
<dbReference type="EC" id="6.3.4.19" evidence="8"/>
<dbReference type="GO" id="GO:0032267">
    <property type="term" value="F:tRNA(Ile)-lysidine synthase activity"/>
    <property type="evidence" value="ECO:0007669"/>
    <property type="project" value="UniProtKB-EC"/>
</dbReference>
<comment type="subcellular location">
    <subcellularLocation>
        <location evidence="1 8">Cytoplasm</location>
    </subcellularLocation>
</comment>
<sequence>MNRKALSTVEKYEMLKRGETVVAALSGGADSVALLAFLCSLDSLDLHIIACHVNHNLRGQESERDEKFVRDLCQRMRVPLVVESVDVAAAAAGLKSSLEAAARSVRYRIFANVCENAGGGKVATAHTLSDSMETVLFNMARGTGLQGLCGIPPVRGNIIRPLIEVTRAEVEAYLKKQGLSFVVDSTNLSDDYTRNYIRHHIIPELSQINGDASQAMGRMMEILRQENAYLEKEAQRALFSVRKDTDIIDIEKLTKLSPALYSRCIALLLKEYHVQCSTQRIQLLEDILREGKGALQVSDELRFRVRNGVLSVDRSERSSTPVPLKMQSYKKEDLNGQVFTLADGKSMKIFTMNCADYEIFDNNSESVLKYAVDYDKIMVDVFLRNRLPGDRFTPLGRGCTKTLKKLFNENKLPALQREKIGILADREGIIFIEDFGVSERVKIDHTTKTVAVIEITEDCK</sequence>
<comment type="domain">
    <text evidence="8">The N-terminal region contains the highly conserved SGGXDS motif, predicted to be a P-loop motif involved in ATP binding.</text>
</comment>
<comment type="function">
    <text evidence="8">Ligates lysine onto the cytidine present at position 34 of the AUA codon-specific tRNA(Ile) that contains the anticodon CAU, in an ATP-dependent manner. Cytidine is converted to lysidine, thus changing the amino acid specificity of the tRNA from methionine to isoleucine.</text>
</comment>
<dbReference type="Proteomes" id="UP000623678">
    <property type="component" value="Unassembled WGS sequence"/>
</dbReference>
<dbReference type="EMBL" id="JACRTD010000003">
    <property type="protein sequence ID" value="MBC8584921.1"/>
    <property type="molecule type" value="Genomic_DNA"/>
</dbReference>
<organism evidence="10 11">
    <name type="scientific">Youxingia wuxianensis</name>
    <dbReference type="NCBI Taxonomy" id="2763678"/>
    <lineage>
        <taxon>Bacteria</taxon>
        <taxon>Bacillati</taxon>
        <taxon>Bacillota</taxon>
        <taxon>Clostridia</taxon>
        <taxon>Eubacteriales</taxon>
        <taxon>Oscillospiraceae</taxon>
        <taxon>Youxingia</taxon>
    </lineage>
</organism>
<dbReference type="SUPFAM" id="SSF52402">
    <property type="entry name" value="Adenine nucleotide alpha hydrolases-like"/>
    <property type="match status" value="1"/>
</dbReference>
<dbReference type="HAMAP" id="MF_01161">
    <property type="entry name" value="tRNA_Ile_lys_synt"/>
    <property type="match status" value="1"/>
</dbReference>
<dbReference type="GO" id="GO:0005524">
    <property type="term" value="F:ATP binding"/>
    <property type="evidence" value="ECO:0007669"/>
    <property type="project" value="UniProtKB-UniRule"/>
</dbReference>
<dbReference type="NCBIfam" id="TIGR02433">
    <property type="entry name" value="lysidine_TilS_C"/>
    <property type="match status" value="1"/>
</dbReference>
<dbReference type="Gene3D" id="3.40.50.620">
    <property type="entry name" value="HUPs"/>
    <property type="match status" value="1"/>
</dbReference>
<dbReference type="Pfam" id="PF01171">
    <property type="entry name" value="ATP_bind_3"/>
    <property type="match status" value="1"/>
</dbReference>
<dbReference type="SUPFAM" id="SSF82829">
    <property type="entry name" value="MesJ substrate recognition domain-like"/>
    <property type="match status" value="1"/>
</dbReference>
<dbReference type="GO" id="GO:0005737">
    <property type="term" value="C:cytoplasm"/>
    <property type="evidence" value="ECO:0007669"/>
    <property type="project" value="UniProtKB-SubCell"/>
</dbReference>
<dbReference type="PANTHER" id="PTHR43033">
    <property type="entry name" value="TRNA(ILE)-LYSIDINE SYNTHASE-RELATED"/>
    <property type="match status" value="1"/>
</dbReference>
<evidence type="ECO:0000313" key="11">
    <source>
        <dbReference type="Proteomes" id="UP000623678"/>
    </source>
</evidence>
<evidence type="ECO:0000256" key="5">
    <source>
        <dbReference type="ARBA" id="ARBA00022741"/>
    </source>
</evidence>
<dbReference type="GO" id="GO:0006400">
    <property type="term" value="P:tRNA modification"/>
    <property type="evidence" value="ECO:0007669"/>
    <property type="project" value="UniProtKB-UniRule"/>
</dbReference>
<gene>
    <name evidence="8 10" type="primary">tilS</name>
    <name evidence="10" type="ORF">H8705_04925</name>
</gene>
<dbReference type="Pfam" id="PF11734">
    <property type="entry name" value="TilS_C"/>
    <property type="match status" value="1"/>
</dbReference>
<keyword evidence="4 8" id="KW-0819">tRNA processing</keyword>
<dbReference type="RefSeq" id="WP_262394708.1">
    <property type="nucleotide sequence ID" value="NZ_JACRTD010000003.1"/>
</dbReference>
<evidence type="ECO:0000256" key="2">
    <source>
        <dbReference type="ARBA" id="ARBA00022490"/>
    </source>
</evidence>
<comment type="caution">
    <text evidence="10">The sequence shown here is derived from an EMBL/GenBank/DDBJ whole genome shotgun (WGS) entry which is preliminary data.</text>
</comment>
<evidence type="ECO:0000256" key="7">
    <source>
        <dbReference type="ARBA" id="ARBA00048539"/>
    </source>
</evidence>
<evidence type="ECO:0000256" key="8">
    <source>
        <dbReference type="HAMAP-Rule" id="MF_01161"/>
    </source>
</evidence>
<dbReference type="InterPro" id="IPR014729">
    <property type="entry name" value="Rossmann-like_a/b/a_fold"/>
</dbReference>
<proteinExistence type="inferred from homology"/>
<keyword evidence="2 8" id="KW-0963">Cytoplasm</keyword>
<dbReference type="InterPro" id="IPR012796">
    <property type="entry name" value="Lysidine-tRNA-synth_C"/>
</dbReference>
<comment type="catalytic activity">
    <reaction evidence="7 8">
        <text>cytidine(34) in tRNA(Ile2) + L-lysine + ATP = lysidine(34) in tRNA(Ile2) + AMP + diphosphate + H(+)</text>
        <dbReference type="Rhea" id="RHEA:43744"/>
        <dbReference type="Rhea" id="RHEA-COMP:10625"/>
        <dbReference type="Rhea" id="RHEA-COMP:10670"/>
        <dbReference type="ChEBI" id="CHEBI:15378"/>
        <dbReference type="ChEBI" id="CHEBI:30616"/>
        <dbReference type="ChEBI" id="CHEBI:32551"/>
        <dbReference type="ChEBI" id="CHEBI:33019"/>
        <dbReference type="ChEBI" id="CHEBI:82748"/>
        <dbReference type="ChEBI" id="CHEBI:83665"/>
        <dbReference type="ChEBI" id="CHEBI:456215"/>
        <dbReference type="EC" id="6.3.4.19"/>
    </reaction>
</comment>
<evidence type="ECO:0000256" key="3">
    <source>
        <dbReference type="ARBA" id="ARBA00022598"/>
    </source>
</evidence>
<dbReference type="NCBIfam" id="TIGR02432">
    <property type="entry name" value="lysidine_TilS_N"/>
    <property type="match status" value="1"/>
</dbReference>